<evidence type="ECO:0000256" key="9">
    <source>
        <dbReference type="SAM" id="Phobius"/>
    </source>
</evidence>
<keyword evidence="7 9" id="KW-0472">Membrane</keyword>
<dbReference type="GO" id="GO:0009103">
    <property type="term" value="P:lipopolysaccharide biosynthetic process"/>
    <property type="evidence" value="ECO:0007669"/>
    <property type="project" value="UniProtKB-ARBA"/>
</dbReference>
<evidence type="ECO:0000259" key="10">
    <source>
        <dbReference type="Pfam" id="PF24878"/>
    </source>
</evidence>
<feature type="region of interest" description="Disordered" evidence="8">
    <location>
        <begin position="193"/>
        <end position="325"/>
    </location>
</feature>
<evidence type="ECO:0000313" key="12">
    <source>
        <dbReference type="Proteomes" id="UP000400924"/>
    </source>
</evidence>
<organism evidence="11 12">
    <name type="scientific">Streptomyces spongiae</name>
    <dbReference type="NCBI Taxonomy" id="565072"/>
    <lineage>
        <taxon>Bacteria</taxon>
        <taxon>Bacillati</taxon>
        <taxon>Actinomycetota</taxon>
        <taxon>Actinomycetes</taxon>
        <taxon>Kitasatosporales</taxon>
        <taxon>Streptomycetaceae</taxon>
        <taxon>Streptomyces</taxon>
    </lineage>
</organism>
<sequence length="470" mass="45857">GGGGGGGGGGFSGTAGIGRMFNDILGGQISWLLPFSAIALIGGLALRGRAPRTDVTRAALVLWGGWTALHYLTFSLAEGTMHPYYTTALAPGIAALCGGGGAMLLRAFRTDKRWVWVLPVAFAVTGVWAIVLLRRASGWNTWLWPAIAVVMALAIAGLLVFRSGRRVRLLAASVTAAVVASVAGPAAYAASVPTGSAGGMGGTNPTAGPTTGGGMGGPGGGGGGRMGGGNGGFPGGGQGGPGGQQGGTANQNGQGGQAGGPQQGGGQMGTPPSGAPSGGTGGGQPGGTQQNGGTEQPGGGTGTGTPPNGTGGQPGGGGMGGAPGGMGGASTELIAYLKKHRDGAKWLLAVSNSQGAAQLIVNSGEPVISMWGWTGSDKAMTLTKLKELVKKGELHYIQVGSGGMGGGPGGGNSISSEVTAWVQEHGTAVKESEYSDNAASNSQSSQSDESNQSDASNQSSLYRLDPSDVS</sequence>
<dbReference type="GO" id="GO:0005886">
    <property type="term" value="C:plasma membrane"/>
    <property type="evidence" value="ECO:0007669"/>
    <property type="project" value="UniProtKB-SubCell"/>
</dbReference>
<keyword evidence="2" id="KW-1003">Cell membrane</keyword>
<feature type="transmembrane region" description="Helical" evidence="9">
    <location>
        <begin position="83"/>
        <end position="105"/>
    </location>
</feature>
<feature type="compositionally biased region" description="Low complexity" evidence="8">
    <location>
        <begin position="435"/>
        <end position="460"/>
    </location>
</feature>
<feature type="region of interest" description="Disordered" evidence="8">
    <location>
        <begin position="406"/>
        <end position="470"/>
    </location>
</feature>
<evidence type="ECO:0000256" key="2">
    <source>
        <dbReference type="ARBA" id="ARBA00022475"/>
    </source>
</evidence>
<keyword evidence="4" id="KW-0808">Transferase</keyword>
<keyword evidence="12" id="KW-1185">Reference proteome</keyword>
<dbReference type="Pfam" id="PF24878">
    <property type="entry name" value="YkcB_C"/>
    <property type="match status" value="1"/>
</dbReference>
<feature type="transmembrane region" description="Helical" evidence="9">
    <location>
        <begin position="58"/>
        <end position="77"/>
    </location>
</feature>
<dbReference type="Proteomes" id="UP000400924">
    <property type="component" value="Unassembled WGS sequence"/>
</dbReference>
<feature type="transmembrane region" description="Helical" evidence="9">
    <location>
        <begin position="29"/>
        <end position="46"/>
    </location>
</feature>
<feature type="transmembrane region" description="Helical" evidence="9">
    <location>
        <begin position="114"/>
        <end position="136"/>
    </location>
</feature>
<feature type="non-terminal residue" evidence="11">
    <location>
        <position position="1"/>
    </location>
</feature>
<evidence type="ECO:0000256" key="8">
    <source>
        <dbReference type="SAM" id="MobiDB-lite"/>
    </source>
</evidence>
<keyword evidence="6 9" id="KW-1133">Transmembrane helix</keyword>
<accession>A0A5N8XW94</accession>
<evidence type="ECO:0000256" key="3">
    <source>
        <dbReference type="ARBA" id="ARBA00022676"/>
    </source>
</evidence>
<comment type="subcellular location">
    <subcellularLocation>
        <location evidence="1">Cell membrane</location>
        <topology evidence="1">Multi-pass membrane protein</topology>
    </subcellularLocation>
</comment>
<evidence type="ECO:0000313" key="11">
    <source>
        <dbReference type="EMBL" id="MPY63647.1"/>
    </source>
</evidence>
<dbReference type="GO" id="GO:0010041">
    <property type="term" value="P:response to iron(III) ion"/>
    <property type="evidence" value="ECO:0007669"/>
    <property type="project" value="TreeGrafter"/>
</dbReference>
<dbReference type="InterPro" id="IPR056785">
    <property type="entry name" value="YkcA/B-like_C"/>
</dbReference>
<feature type="compositionally biased region" description="Gly residues" evidence="8">
    <location>
        <begin position="210"/>
        <end position="246"/>
    </location>
</feature>
<keyword evidence="3" id="KW-0328">Glycosyltransferase</keyword>
<reference evidence="11 12" key="1">
    <citation type="submission" date="2019-07" db="EMBL/GenBank/DDBJ databases">
        <title>New species of Amycolatopsis and Streptomyces.</title>
        <authorList>
            <person name="Duangmal K."/>
            <person name="Teo W.F.A."/>
            <person name="Lipun K."/>
        </authorList>
    </citation>
    <scope>NUCLEOTIDE SEQUENCE [LARGE SCALE GENOMIC DNA]</scope>
    <source>
        <strain evidence="11 12">NBRC 106415</strain>
    </source>
</reference>
<evidence type="ECO:0000256" key="5">
    <source>
        <dbReference type="ARBA" id="ARBA00022692"/>
    </source>
</evidence>
<dbReference type="PANTHER" id="PTHR33908">
    <property type="entry name" value="MANNOSYLTRANSFERASE YKCB-RELATED"/>
    <property type="match status" value="1"/>
</dbReference>
<comment type="caution">
    <text evidence="11">The sequence shown here is derived from an EMBL/GenBank/DDBJ whole genome shotgun (WGS) entry which is preliminary data.</text>
</comment>
<dbReference type="GO" id="GO:0016763">
    <property type="term" value="F:pentosyltransferase activity"/>
    <property type="evidence" value="ECO:0007669"/>
    <property type="project" value="TreeGrafter"/>
</dbReference>
<evidence type="ECO:0000256" key="1">
    <source>
        <dbReference type="ARBA" id="ARBA00004651"/>
    </source>
</evidence>
<evidence type="ECO:0000256" key="7">
    <source>
        <dbReference type="ARBA" id="ARBA00023136"/>
    </source>
</evidence>
<gene>
    <name evidence="11" type="ORF">FNH08_42760</name>
</gene>
<name>A0A5N8XW94_9ACTN</name>
<keyword evidence="5 9" id="KW-0812">Transmembrane</keyword>
<dbReference type="EMBL" id="VJZC01000608">
    <property type="protein sequence ID" value="MPY63647.1"/>
    <property type="molecule type" value="Genomic_DNA"/>
</dbReference>
<feature type="transmembrane region" description="Helical" evidence="9">
    <location>
        <begin position="142"/>
        <end position="161"/>
    </location>
</feature>
<feature type="transmembrane region" description="Helical" evidence="9">
    <location>
        <begin position="168"/>
        <end position="188"/>
    </location>
</feature>
<dbReference type="AlphaFoldDB" id="A0A5N8XW94"/>
<proteinExistence type="predicted"/>
<feature type="compositionally biased region" description="Gly residues" evidence="8">
    <location>
        <begin position="253"/>
        <end position="268"/>
    </location>
</feature>
<protein>
    <recommendedName>
        <fullName evidence="10">Putative mannosyltransferase YkcA/B-like C-terminal domain-containing protein</fullName>
    </recommendedName>
</protein>
<dbReference type="InterPro" id="IPR050297">
    <property type="entry name" value="LipidA_mod_glycosyltrf_83"/>
</dbReference>
<evidence type="ECO:0000256" key="4">
    <source>
        <dbReference type="ARBA" id="ARBA00022679"/>
    </source>
</evidence>
<dbReference type="PANTHER" id="PTHR33908:SF3">
    <property type="entry name" value="UNDECAPRENYL PHOSPHATE-ALPHA-4-AMINO-4-DEOXY-L-ARABINOSE ARABINOSYL TRANSFERASE"/>
    <property type="match status" value="1"/>
</dbReference>
<feature type="domain" description="Putative mannosyltransferase YkcA/B-like C-terminal" evidence="10">
    <location>
        <begin position="333"/>
        <end position="425"/>
    </location>
</feature>
<evidence type="ECO:0000256" key="6">
    <source>
        <dbReference type="ARBA" id="ARBA00022989"/>
    </source>
</evidence>
<feature type="compositionally biased region" description="Gly residues" evidence="8">
    <location>
        <begin position="276"/>
        <end position="325"/>
    </location>
</feature>